<dbReference type="Pfam" id="PF07007">
    <property type="entry name" value="LprI"/>
    <property type="match status" value="1"/>
</dbReference>
<comment type="caution">
    <text evidence="4">The sequence shown here is derived from an EMBL/GenBank/DDBJ whole genome shotgun (WGS) entry which is preliminary data.</text>
</comment>
<feature type="signal peptide" evidence="2">
    <location>
        <begin position="1"/>
        <end position="22"/>
    </location>
</feature>
<feature type="compositionally biased region" description="Polar residues" evidence="1">
    <location>
        <begin position="54"/>
        <end position="71"/>
    </location>
</feature>
<proteinExistence type="predicted"/>
<evidence type="ECO:0000256" key="1">
    <source>
        <dbReference type="SAM" id="MobiDB-lite"/>
    </source>
</evidence>
<feature type="domain" description="Lysozyme inhibitor LprI-like N-terminal" evidence="3">
    <location>
        <begin position="116"/>
        <end position="202"/>
    </location>
</feature>
<keyword evidence="2" id="KW-0732">Signal</keyword>
<feature type="chain" id="PRO_5046246066" evidence="2">
    <location>
        <begin position="23"/>
        <end position="215"/>
    </location>
</feature>
<accession>A0ABX0J998</accession>
<dbReference type="Proteomes" id="UP001165962">
    <property type="component" value="Unassembled WGS sequence"/>
</dbReference>
<sequence>MLKRLWLIVIIITLLTACRNSADGGDMSITTATTSAGTLIVDKNPTYVVEKPETSNNNKSSKEVQSSNDTVTPYGAYQLTDEFFELIRSNPIDSDYNKESNEFQNSKDFSTTGWLQLEAKYKEVWDKELNAVYNSLLDKLDQKQKALLVESQKGWLQNHLKESEFVQNTFIQGDPKKNIGTQGNVNLEIAIKNNLRDRTFQLMEYYYMLGGKLEF</sequence>
<reference evidence="4" key="1">
    <citation type="submission" date="2020-03" db="EMBL/GenBank/DDBJ databases">
        <title>Draft sequencing of Paenibacilllus sp. S3N08.</title>
        <authorList>
            <person name="Kim D.-U."/>
        </authorList>
    </citation>
    <scope>NUCLEOTIDE SEQUENCE</scope>
    <source>
        <strain evidence="4">S3N08</strain>
    </source>
</reference>
<organism evidence="4 5">
    <name type="scientific">Paenibacillus agricola</name>
    <dbReference type="NCBI Taxonomy" id="2716264"/>
    <lineage>
        <taxon>Bacteria</taxon>
        <taxon>Bacillati</taxon>
        <taxon>Bacillota</taxon>
        <taxon>Bacilli</taxon>
        <taxon>Bacillales</taxon>
        <taxon>Paenibacillaceae</taxon>
        <taxon>Paenibacillus</taxon>
    </lineage>
</organism>
<feature type="region of interest" description="Disordered" evidence="1">
    <location>
        <begin position="50"/>
        <end position="71"/>
    </location>
</feature>
<dbReference type="Gene3D" id="1.20.1270.180">
    <property type="match status" value="1"/>
</dbReference>
<dbReference type="PROSITE" id="PS51257">
    <property type="entry name" value="PROKAR_LIPOPROTEIN"/>
    <property type="match status" value="1"/>
</dbReference>
<name>A0ABX0J998_9BACL</name>
<evidence type="ECO:0000313" key="4">
    <source>
        <dbReference type="EMBL" id="NHN32732.1"/>
    </source>
</evidence>
<evidence type="ECO:0000256" key="2">
    <source>
        <dbReference type="SAM" id="SignalP"/>
    </source>
</evidence>
<dbReference type="InterPro" id="IPR009739">
    <property type="entry name" value="LprI-like_N"/>
</dbReference>
<protein>
    <submittedName>
        <fullName evidence="4">DUF1311 domain-containing protein</fullName>
    </submittedName>
</protein>
<evidence type="ECO:0000259" key="3">
    <source>
        <dbReference type="Pfam" id="PF07007"/>
    </source>
</evidence>
<keyword evidence="5" id="KW-1185">Reference proteome</keyword>
<dbReference type="RefSeq" id="WP_166153024.1">
    <property type="nucleotide sequence ID" value="NZ_JAAOIW010000009.1"/>
</dbReference>
<gene>
    <name evidence="4" type="ORF">G9U52_23205</name>
</gene>
<evidence type="ECO:0000313" key="5">
    <source>
        <dbReference type="Proteomes" id="UP001165962"/>
    </source>
</evidence>
<dbReference type="EMBL" id="JAAOIW010000009">
    <property type="protein sequence ID" value="NHN32732.1"/>
    <property type="molecule type" value="Genomic_DNA"/>
</dbReference>